<name>A0A0J6XRZ5_9ACTN</name>
<evidence type="ECO:0000313" key="3">
    <source>
        <dbReference type="Proteomes" id="UP000035932"/>
    </source>
</evidence>
<feature type="transmembrane region" description="Helical" evidence="1">
    <location>
        <begin position="21"/>
        <end position="40"/>
    </location>
</feature>
<gene>
    <name evidence="2" type="ORF">ACS04_12140</name>
</gene>
<keyword evidence="3" id="KW-1185">Reference proteome</keyword>
<dbReference type="AlphaFoldDB" id="A0A0J6XRZ5"/>
<accession>A0A0J6XRZ5</accession>
<dbReference type="Proteomes" id="UP000035932">
    <property type="component" value="Unassembled WGS sequence"/>
</dbReference>
<dbReference type="STRING" id="66430.ACS04_12140"/>
<evidence type="ECO:0000256" key="1">
    <source>
        <dbReference type="SAM" id="Phobius"/>
    </source>
</evidence>
<evidence type="ECO:0000313" key="2">
    <source>
        <dbReference type="EMBL" id="KMO97563.1"/>
    </source>
</evidence>
<dbReference type="RefSeq" id="WP_048476564.1">
    <property type="nucleotide sequence ID" value="NZ_JBIRUD010000022.1"/>
</dbReference>
<feature type="transmembrane region" description="Helical" evidence="1">
    <location>
        <begin position="110"/>
        <end position="132"/>
    </location>
</feature>
<comment type="caution">
    <text evidence="2">The sequence shown here is derived from an EMBL/GenBank/DDBJ whole genome shotgun (WGS) entry which is preliminary data.</text>
</comment>
<organism evidence="2 3">
    <name type="scientific">Streptomyces roseus</name>
    <dbReference type="NCBI Taxonomy" id="66430"/>
    <lineage>
        <taxon>Bacteria</taxon>
        <taxon>Bacillati</taxon>
        <taxon>Actinomycetota</taxon>
        <taxon>Actinomycetes</taxon>
        <taxon>Kitasatosporales</taxon>
        <taxon>Streptomycetaceae</taxon>
        <taxon>Streptomyces</taxon>
    </lineage>
</organism>
<feature type="transmembrane region" description="Helical" evidence="1">
    <location>
        <begin position="52"/>
        <end position="73"/>
    </location>
</feature>
<protein>
    <submittedName>
        <fullName evidence="2">Membrane protein</fullName>
    </submittedName>
</protein>
<keyword evidence="1" id="KW-0472">Membrane</keyword>
<keyword evidence="1" id="KW-0812">Transmembrane</keyword>
<feature type="transmembrane region" description="Helical" evidence="1">
    <location>
        <begin position="80"/>
        <end position="104"/>
    </location>
</feature>
<dbReference type="OrthoDB" id="5198675at2"/>
<dbReference type="EMBL" id="LFML01000046">
    <property type="protein sequence ID" value="KMO97563.1"/>
    <property type="molecule type" value="Genomic_DNA"/>
</dbReference>
<dbReference type="PATRIC" id="fig|66430.4.peg.4847"/>
<sequence length="141" mass="14541">MSATLLGSIARTPVPQTALRRFLALDCVVTAGNGLAYAALSAPLGRLLGVGQATLLELGLFLTLYGAGVGGLASRRRPPVPAVTFVVAANGAWAALSIVSLLLWDAPTTAGLVWIPVQALVVAGFAYVQWLAMRQSASQAR</sequence>
<proteinExistence type="predicted"/>
<reference evidence="2 3" key="1">
    <citation type="submission" date="2015-06" db="EMBL/GenBank/DDBJ databases">
        <title>Recapitulation of the evolution of biosynthetic gene clusters reveals hidden chemical diversity on bacterial genomes.</title>
        <authorList>
            <person name="Cruz-Morales P."/>
            <person name="Martinez-Guerrero C."/>
            <person name="Morales-Escalante M.A."/>
            <person name="Yanez-Guerra L.A."/>
            <person name="Kopp J.F."/>
            <person name="Feldmann J."/>
            <person name="Ramos-Aboites H.E."/>
            <person name="Barona-Gomez F."/>
        </authorList>
    </citation>
    <scope>NUCLEOTIDE SEQUENCE [LARGE SCALE GENOMIC DNA]</scope>
    <source>
        <strain evidence="2 3">ATCC 31245</strain>
    </source>
</reference>
<keyword evidence="1" id="KW-1133">Transmembrane helix</keyword>